<evidence type="ECO:0000259" key="1">
    <source>
        <dbReference type="Pfam" id="PF18582"/>
    </source>
</evidence>
<dbReference type="InterPro" id="IPR011042">
    <property type="entry name" value="6-blade_b-propeller_TolB-like"/>
</dbReference>
<dbReference type="Gene3D" id="2.60.120.260">
    <property type="entry name" value="Galactose-binding domain-like"/>
    <property type="match status" value="1"/>
</dbReference>
<dbReference type="SUPFAM" id="SSF49785">
    <property type="entry name" value="Galactose-binding domain-like"/>
    <property type="match status" value="1"/>
</dbReference>
<reference evidence="2 3" key="1">
    <citation type="submission" date="2021-12" db="EMBL/GenBank/DDBJ databases">
        <title>Genome sequencing of bacteria with rrn-lacking chromosome and rrn-plasmid.</title>
        <authorList>
            <person name="Anda M."/>
            <person name="Iwasaki W."/>
        </authorList>
    </citation>
    <scope>NUCLEOTIDE SEQUENCE [LARGE SCALE GENOMIC DNA]</scope>
    <source>
        <strain evidence="2 3">DSM 100852</strain>
    </source>
</reference>
<evidence type="ECO:0000313" key="2">
    <source>
        <dbReference type="EMBL" id="BDD08196.1"/>
    </source>
</evidence>
<name>A0AAU9C7X9_9BACT</name>
<dbReference type="InterPro" id="IPR008979">
    <property type="entry name" value="Galactose-bd-like_sf"/>
</dbReference>
<sequence>MLFSLFIKKLTDSISALTALVTFLCISGMAYGQYSPPKATPRYFDRKGYVQIDVNGKRLDINDEGLYKYEKPIGKGDNIRITGSPYLRLRLTAESPASIIYVPGKDFLYTSEHEFFPPSTNGKYTLECRVPELKELRAYRNLALNPYDWQKGEPKFYPHVSSNSECRGENRYRARNAVNGLTHNLKHGQWKYRSWGPEKVENPEWAIDFGRAVEVDKLAVYIRADFPHDSYWRSATIEFSDGSKEKIKLKKTEKKQVFKFKKRRITGLKIKDLKQPKPLQWCALTEVEVWGKDVLPVNTDLSWAEAMNKTEWSQDVCQDSLWLSLALDKAYPIRTDWLMQDLDMALPKVFRNPESVWPKLLDKVCAQIKDRNKAKSILAKKGTASLPALYEEACQVRRKEFLAILENKWDRVIFMKRKPIMMSFFAYTEAVSDARHELNFYPDSELCELTIENGEISVNTILKDKKGVFRDPDISFDGTSLLYSHKKGLYDDDYHLYEMDLATKEVKQLTFGERLADFEGQYLPTGDIIFNSTRVEHTVDCWQTEVSNLHLMKRDGKYIRRIGFDQVQTPYPTLMENGKIVYTRWDYNDRGQIYPQPLFQMNMDGTGQTEYYGNNSWYPTTLVHARNIPGTNKVMATVTGHHTQQRGQLAIIDPAQGRQENQGVTLLAPVRKPEAVKVDVLGQKGPQFQYPFPLSEEHFLVTYEPFATNDRNKYYTPYGLYFMDKDGRRELLATDPMLDCKQAMPVRKRGTVHMRESTVDYRKKTGTYFVYDVYHGEASKGIERGSIKKIRIVEIEYQTAPIGFNRSYNHEGGAGQGARVSTPISVGDGAWDVKRIIGEVPVEADGSAMFEVPARTPVYFQLIDANGHVAQTMRTWSTLQPGEVFACVGCHENKNETPIVGNKALAMKKGVRKPKPFHGITEGFSFRKHVQPILDAKCISCHDDRTIKRLDGGKASVADLTPTKAGFEAKSKRKKRAFSLLDHPVMEETSGRAWNDAYLNLLKAFRDKRGPLRGSFKDSVVNWPGSQSMPTILPPYFRGSATSELTKMLDERHGGVKLSRKEKEIIACWIDLYVPYGGDYEEGNIWNESQRKRYDYYQQKRDKREKEELESIRQYIKDLSMNQ</sequence>
<proteinExistence type="predicted"/>
<dbReference type="RefSeq" id="WP_338393472.1">
    <property type="nucleotide sequence ID" value="NZ_AP025314.1"/>
</dbReference>
<dbReference type="InterPro" id="IPR040698">
    <property type="entry name" value="HZS_alpha_mid"/>
</dbReference>
<evidence type="ECO:0000313" key="3">
    <source>
        <dbReference type="Proteomes" id="UP001348817"/>
    </source>
</evidence>
<dbReference type="KEGG" id="fax:FUAX_06280"/>
<gene>
    <name evidence="2" type="ORF">FUAX_06280</name>
</gene>
<keyword evidence="3" id="KW-1185">Reference proteome</keyword>
<dbReference type="SUPFAM" id="SSF82171">
    <property type="entry name" value="DPP6 N-terminal domain-like"/>
    <property type="match status" value="1"/>
</dbReference>
<dbReference type="Pfam" id="PF18582">
    <property type="entry name" value="HZS_alpha"/>
    <property type="match status" value="1"/>
</dbReference>
<feature type="domain" description="Hydrazine synthase alpha subunit middle" evidence="1">
    <location>
        <begin position="785"/>
        <end position="892"/>
    </location>
</feature>
<organism evidence="2 3">
    <name type="scientific">Fulvitalea axinellae</name>
    <dbReference type="NCBI Taxonomy" id="1182444"/>
    <lineage>
        <taxon>Bacteria</taxon>
        <taxon>Pseudomonadati</taxon>
        <taxon>Bacteroidota</taxon>
        <taxon>Cytophagia</taxon>
        <taxon>Cytophagales</taxon>
        <taxon>Persicobacteraceae</taxon>
        <taxon>Fulvitalea</taxon>
    </lineage>
</organism>
<dbReference type="EMBL" id="AP025314">
    <property type="protein sequence ID" value="BDD08196.1"/>
    <property type="molecule type" value="Genomic_DNA"/>
</dbReference>
<dbReference type="AlphaFoldDB" id="A0AAU9C7X9"/>
<accession>A0AAU9C7X9</accession>
<dbReference type="SUPFAM" id="SSF48695">
    <property type="entry name" value="Multiheme cytochromes"/>
    <property type="match status" value="1"/>
</dbReference>
<dbReference type="InterPro" id="IPR036280">
    <property type="entry name" value="Multihaem_cyt_sf"/>
</dbReference>
<protein>
    <recommendedName>
        <fullName evidence="1">Hydrazine synthase alpha subunit middle domain-containing protein</fullName>
    </recommendedName>
</protein>
<dbReference type="Gene3D" id="2.120.10.30">
    <property type="entry name" value="TolB, C-terminal domain"/>
    <property type="match status" value="1"/>
</dbReference>
<dbReference type="Proteomes" id="UP001348817">
    <property type="component" value="Chromosome"/>
</dbReference>